<sequence length="177" mass="19156">MRRLYGWIAWLALGAMFGPLGALRASAGPAAHVAQLQPLKAADVPHVMSEAKGQPLIVEIWSLDCGYCRENTAHVAEWLRSHRGVRVAMVAMDGFDDNAEAVSQALASMPVTPQIAQYANAEAIPERLRAALDAGWRGELPRTLLIDAQGRRHASSGRIEPGALDAWLRGSRAPENM</sequence>
<keyword evidence="3" id="KW-1185">Reference proteome</keyword>
<organism evidence="2 3">
    <name type="scientific">Trinickia violacea</name>
    <dbReference type="NCBI Taxonomy" id="2571746"/>
    <lineage>
        <taxon>Bacteria</taxon>
        <taxon>Pseudomonadati</taxon>
        <taxon>Pseudomonadota</taxon>
        <taxon>Betaproteobacteria</taxon>
        <taxon>Burkholderiales</taxon>
        <taxon>Burkholderiaceae</taxon>
        <taxon>Trinickia</taxon>
    </lineage>
</organism>
<dbReference type="AlphaFoldDB" id="A0A4P8IXJ3"/>
<dbReference type="Gene3D" id="3.40.30.10">
    <property type="entry name" value="Glutaredoxin"/>
    <property type="match status" value="1"/>
</dbReference>
<evidence type="ECO:0000313" key="3">
    <source>
        <dbReference type="Proteomes" id="UP000298656"/>
    </source>
</evidence>
<dbReference type="InterPro" id="IPR036249">
    <property type="entry name" value="Thioredoxin-like_sf"/>
</dbReference>
<dbReference type="CDD" id="cd02966">
    <property type="entry name" value="TlpA_like_family"/>
    <property type="match status" value="1"/>
</dbReference>
<reference evidence="2 3" key="1">
    <citation type="submission" date="2019-05" db="EMBL/GenBank/DDBJ databases">
        <title>Burkholderia sp. DHOD12, isolated from subtropical forest soil.</title>
        <authorList>
            <person name="Gao Z.-H."/>
            <person name="Qiu L.-H."/>
        </authorList>
    </citation>
    <scope>NUCLEOTIDE SEQUENCE [LARGE SCALE GENOMIC DNA]</scope>
    <source>
        <strain evidence="2 3">DHOD12</strain>
    </source>
</reference>
<accession>A0A4P8IXJ3</accession>
<evidence type="ECO:0000313" key="2">
    <source>
        <dbReference type="EMBL" id="QCP50619.1"/>
    </source>
</evidence>
<dbReference type="RefSeq" id="WP_137333432.1">
    <property type="nucleotide sequence ID" value="NZ_CP040077.1"/>
</dbReference>
<gene>
    <name evidence="2" type="ORF">FAZ95_16510</name>
</gene>
<protein>
    <submittedName>
        <fullName evidence="2">TlpA family protein disulfide reductase</fullName>
    </submittedName>
</protein>
<dbReference type="KEGG" id="tvl:FAZ95_16510"/>
<dbReference type="InterPro" id="IPR013766">
    <property type="entry name" value="Thioredoxin_domain"/>
</dbReference>
<proteinExistence type="predicted"/>
<name>A0A4P8IXJ3_9BURK</name>
<feature type="domain" description="Thioredoxin" evidence="1">
    <location>
        <begin position="25"/>
        <end position="173"/>
    </location>
</feature>
<evidence type="ECO:0000259" key="1">
    <source>
        <dbReference type="PROSITE" id="PS51352"/>
    </source>
</evidence>
<dbReference type="OrthoDB" id="5956088at2"/>
<dbReference type="SUPFAM" id="SSF52833">
    <property type="entry name" value="Thioredoxin-like"/>
    <property type="match status" value="1"/>
</dbReference>
<dbReference type="Proteomes" id="UP000298656">
    <property type="component" value="Chromosome 1"/>
</dbReference>
<dbReference type="PROSITE" id="PS51352">
    <property type="entry name" value="THIOREDOXIN_2"/>
    <property type="match status" value="1"/>
</dbReference>
<dbReference type="EMBL" id="CP040077">
    <property type="protein sequence ID" value="QCP50619.1"/>
    <property type="molecule type" value="Genomic_DNA"/>
</dbReference>